<dbReference type="Pfam" id="PF04087">
    <property type="entry name" value="DUF389"/>
    <property type="match status" value="1"/>
</dbReference>
<feature type="transmembrane region" description="Helical" evidence="1">
    <location>
        <begin position="210"/>
        <end position="234"/>
    </location>
</feature>
<dbReference type="InterPro" id="IPR005240">
    <property type="entry name" value="DUF389"/>
</dbReference>
<evidence type="ECO:0000256" key="1">
    <source>
        <dbReference type="SAM" id="Phobius"/>
    </source>
</evidence>
<sequence length="250" mass="27671">LFISSKNDRIKEKYYINMFNVKTLIFSNNHSNSLGASKNERDELCKTIIDSSSLKAGFYLLIVLSTFIVTIGLLKNNIILTIGGMLVAPLLSPILSISLSLTIFNLKVFFRSIRIFIVSALVSLIVSYTLGLIANFSLTQINLIEIMKAVDYTAFFIPIAAGAAGSFTWVKKDLNSSLPGVAITVALLPPLTVMGLALSVQNFIVFQEALHVYFLNVLGIIIGSWIIFMVMGFYKSTKKIVEEIKLEEKN</sequence>
<dbReference type="AlphaFoldDB" id="A0A2H0VAY2"/>
<reference evidence="3" key="1">
    <citation type="submission" date="2017-09" db="EMBL/GenBank/DDBJ databases">
        <title>Depth-based differentiation of microbial function through sediment-hosted aquifers and enrichment of novel symbionts in the deep terrestrial subsurface.</title>
        <authorList>
            <person name="Probst A.J."/>
            <person name="Ladd B."/>
            <person name="Jarett J.K."/>
            <person name="Geller-Mcgrath D.E."/>
            <person name="Sieber C.M.K."/>
            <person name="Emerson J.B."/>
            <person name="Anantharaman K."/>
            <person name="Thomas B.C."/>
            <person name="Malmstrom R."/>
            <person name="Stieglmeier M."/>
            <person name="Klingl A."/>
            <person name="Woyke T."/>
            <person name="Ryan C.M."/>
            <person name="Banfield J.F."/>
        </authorList>
    </citation>
    <scope>NUCLEOTIDE SEQUENCE [LARGE SCALE GENOMIC DNA]</scope>
</reference>
<proteinExistence type="predicted"/>
<protein>
    <submittedName>
        <fullName evidence="2">TIGR00341 family protein</fullName>
    </submittedName>
</protein>
<keyword evidence="1" id="KW-0812">Transmembrane</keyword>
<dbReference type="PANTHER" id="PTHR20992">
    <property type="entry name" value="AT15442P-RELATED"/>
    <property type="match status" value="1"/>
</dbReference>
<dbReference type="Proteomes" id="UP000229972">
    <property type="component" value="Unassembled WGS sequence"/>
</dbReference>
<organism evidence="2 3">
    <name type="scientific">Candidatus Falkowbacteria bacterium CG10_big_fil_rev_8_21_14_0_10_37_18</name>
    <dbReference type="NCBI Taxonomy" id="1974562"/>
    <lineage>
        <taxon>Bacteria</taxon>
        <taxon>Candidatus Falkowiibacteriota</taxon>
    </lineage>
</organism>
<feature type="transmembrane region" description="Helical" evidence="1">
    <location>
        <begin position="80"/>
        <end position="104"/>
    </location>
</feature>
<feature type="transmembrane region" description="Helical" evidence="1">
    <location>
        <begin position="56"/>
        <end position="74"/>
    </location>
</feature>
<comment type="caution">
    <text evidence="2">The sequence shown here is derived from an EMBL/GenBank/DDBJ whole genome shotgun (WGS) entry which is preliminary data.</text>
</comment>
<name>A0A2H0VAY2_9BACT</name>
<evidence type="ECO:0000313" key="2">
    <source>
        <dbReference type="EMBL" id="PIR95470.1"/>
    </source>
</evidence>
<feature type="transmembrane region" description="Helical" evidence="1">
    <location>
        <begin position="182"/>
        <end position="204"/>
    </location>
</feature>
<gene>
    <name evidence="2" type="ORF">COT93_02030</name>
</gene>
<dbReference type="EMBL" id="PFAL01000018">
    <property type="protein sequence ID" value="PIR95470.1"/>
    <property type="molecule type" value="Genomic_DNA"/>
</dbReference>
<dbReference type="NCBIfam" id="TIGR00341">
    <property type="entry name" value="TIGR00341 family protein"/>
    <property type="match status" value="1"/>
</dbReference>
<feature type="non-terminal residue" evidence="2">
    <location>
        <position position="1"/>
    </location>
</feature>
<feature type="transmembrane region" description="Helical" evidence="1">
    <location>
        <begin position="150"/>
        <end position="170"/>
    </location>
</feature>
<evidence type="ECO:0000313" key="3">
    <source>
        <dbReference type="Proteomes" id="UP000229972"/>
    </source>
</evidence>
<feature type="transmembrane region" description="Helical" evidence="1">
    <location>
        <begin position="116"/>
        <end position="138"/>
    </location>
</feature>
<dbReference type="PANTHER" id="PTHR20992:SF9">
    <property type="entry name" value="AT15442P-RELATED"/>
    <property type="match status" value="1"/>
</dbReference>
<accession>A0A2H0VAY2</accession>
<keyword evidence="1" id="KW-1133">Transmembrane helix</keyword>
<keyword evidence="1" id="KW-0472">Membrane</keyword>